<dbReference type="InterPro" id="IPR002347">
    <property type="entry name" value="SDR_fam"/>
</dbReference>
<dbReference type="OMA" id="QWTENEL"/>
<keyword evidence="2" id="KW-0560">Oxidoreductase</keyword>
<dbReference type="PANTHER" id="PTHR24320:SF148">
    <property type="entry name" value="NAD(P)-BINDING ROSSMANN-FOLD SUPERFAMILY PROTEIN"/>
    <property type="match status" value="1"/>
</dbReference>
<comment type="similarity">
    <text evidence="1 3">Belongs to the short-chain dehydrogenases/reductases (SDR) family.</text>
</comment>
<gene>
    <name evidence="4" type="ORF">Fcan01_03323</name>
</gene>
<evidence type="ECO:0000256" key="2">
    <source>
        <dbReference type="ARBA" id="ARBA00023002"/>
    </source>
</evidence>
<evidence type="ECO:0000256" key="3">
    <source>
        <dbReference type="RuleBase" id="RU000363"/>
    </source>
</evidence>
<dbReference type="GO" id="GO:0016491">
    <property type="term" value="F:oxidoreductase activity"/>
    <property type="evidence" value="ECO:0007669"/>
    <property type="project" value="UniProtKB-KW"/>
</dbReference>
<evidence type="ECO:0000313" key="4">
    <source>
        <dbReference type="EMBL" id="OXA63912.1"/>
    </source>
</evidence>
<dbReference type="OrthoDB" id="191139at2759"/>
<protein>
    <submittedName>
        <fullName evidence="4">Dehydrogenase/reductase SDR family member on chromosome X</fullName>
    </submittedName>
</protein>
<dbReference type="NCBIfam" id="NF004846">
    <property type="entry name" value="PRK06197.1"/>
    <property type="match status" value="1"/>
</dbReference>
<keyword evidence="5" id="KW-1185">Reference proteome</keyword>
<proteinExistence type="inferred from homology"/>
<dbReference type="Proteomes" id="UP000198287">
    <property type="component" value="Unassembled WGS sequence"/>
</dbReference>
<organism evidence="4 5">
    <name type="scientific">Folsomia candida</name>
    <name type="common">Springtail</name>
    <dbReference type="NCBI Taxonomy" id="158441"/>
    <lineage>
        <taxon>Eukaryota</taxon>
        <taxon>Metazoa</taxon>
        <taxon>Ecdysozoa</taxon>
        <taxon>Arthropoda</taxon>
        <taxon>Hexapoda</taxon>
        <taxon>Collembola</taxon>
        <taxon>Entomobryomorpha</taxon>
        <taxon>Isotomoidea</taxon>
        <taxon>Isotomidae</taxon>
        <taxon>Proisotominae</taxon>
        <taxon>Folsomia</taxon>
    </lineage>
</organism>
<evidence type="ECO:0000256" key="1">
    <source>
        <dbReference type="ARBA" id="ARBA00006484"/>
    </source>
</evidence>
<sequence length="315" mass="33568">MPNSSTKAKPWSRDDIPDLTGKVAIVTGGTGGIGYETTLGLASAGAEVVIIGRNEEKGKDAVKRMTTTKPAIKVSFVPVDLGNLAAISEFATKFNARGIALDILVNNAGIIGPTTRQTTVDGFEAVFGTNHLAPFALTAQLLPSLKRSSAARVVNVSSGMAGLAKIDFNDLQSENKKYSGSGLYAQSKLANILFTFELQRRSEANGWNLTAFVVHPGLVKTDMTVVRPGNDSLFTKVVGWTLMPFFSQEPEDGANSSLFAATFAEAKSSEFYVPNGFLAMYGPPIAISPPKAAKDLATAEKLWEVSEQLTKVTWT</sequence>
<dbReference type="PANTHER" id="PTHR24320">
    <property type="entry name" value="RETINOL DEHYDROGENASE"/>
    <property type="match status" value="1"/>
</dbReference>
<reference evidence="4 5" key="1">
    <citation type="submission" date="2015-12" db="EMBL/GenBank/DDBJ databases">
        <title>The genome of Folsomia candida.</title>
        <authorList>
            <person name="Faddeeva A."/>
            <person name="Derks M.F."/>
            <person name="Anvar Y."/>
            <person name="Smit S."/>
            <person name="Van Straalen N."/>
            <person name="Roelofs D."/>
        </authorList>
    </citation>
    <scope>NUCLEOTIDE SEQUENCE [LARGE SCALE GENOMIC DNA]</scope>
    <source>
        <strain evidence="4 5">VU population</strain>
        <tissue evidence="4">Whole body</tissue>
    </source>
</reference>
<dbReference type="SUPFAM" id="SSF51735">
    <property type="entry name" value="NAD(P)-binding Rossmann-fold domains"/>
    <property type="match status" value="1"/>
</dbReference>
<dbReference type="Gene3D" id="3.40.50.720">
    <property type="entry name" value="NAD(P)-binding Rossmann-like Domain"/>
    <property type="match status" value="1"/>
</dbReference>
<evidence type="ECO:0000313" key="5">
    <source>
        <dbReference type="Proteomes" id="UP000198287"/>
    </source>
</evidence>
<dbReference type="InterPro" id="IPR036291">
    <property type="entry name" value="NAD(P)-bd_dom_sf"/>
</dbReference>
<comment type="caution">
    <text evidence="4">The sequence shown here is derived from an EMBL/GenBank/DDBJ whole genome shotgun (WGS) entry which is preliminary data.</text>
</comment>
<dbReference type="NCBIfam" id="NF004513">
    <property type="entry name" value="PRK05854.1"/>
    <property type="match status" value="1"/>
</dbReference>
<dbReference type="EMBL" id="LNIX01000001">
    <property type="protein sequence ID" value="OXA63912.1"/>
    <property type="molecule type" value="Genomic_DNA"/>
</dbReference>
<dbReference type="PRINTS" id="PR00081">
    <property type="entry name" value="GDHRDH"/>
</dbReference>
<accession>A0A226F2B6</accession>
<name>A0A226F2B6_FOLCA</name>
<dbReference type="PRINTS" id="PR00080">
    <property type="entry name" value="SDRFAMILY"/>
</dbReference>
<dbReference type="AlphaFoldDB" id="A0A226F2B6"/>
<dbReference type="Pfam" id="PF00106">
    <property type="entry name" value="adh_short"/>
    <property type="match status" value="1"/>
</dbReference>